<protein>
    <submittedName>
        <fullName evidence="1">Uncharacterized protein</fullName>
    </submittedName>
</protein>
<keyword evidence="1" id="KW-0614">Plasmid</keyword>
<geneLocation type="plasmid" evidence="1 2">
    <name>pAA1-1b</name>
</geneLocation>
<dbReference type="AlphaFoldDB" id="A0AAD1NZ46"/>
<sequence>MKTGRLQGLTFAVGVLKREGKFYGMDREGWWNSGMRGVYRLRQAIDAWPFGPTHLRKQ</sequence>
<organism evidence="1 2">
    <name type="scientific">Thermus thermophilus</name>
    <dbReference type="NCBI Taxonomy" id="274"/>
    <lineage>
        <taxon>Bacteria</taxon>
        <taxon>Thermotogati</taxon>
        <taxon>Deinococcota</taxon>
        <taxon>Deinococci</taxon>
        <taxon>Thermales</taxon>
        <taxon>Thermaceae</taxon>
        <taxon>Thermus</taxon>
    </lineage>
</organism>
<evidence type="ECO:0000313" key="1">
    <source>
        <dbReference type="EMBL" id="BCZ87999.1"/>
    </source>
</evidence>
<name>A0AAD1NZ46_THETH</name>
<dbReference type="EMBL" id="AP024927">
    <property type="protein sequence ID" value="BCZ87999.1"/>
    <property type="molecule type" value="Genomic_DNA"/>
</dbReference>
<evidence type="ECO:0000313" key="2">
    <source>
        <dbReference type="Proteomes" id="UP000825379"/>
    </source>
</evidence>
<accession>A0AAD1NZ46</accession>
<reference evidence="1" key="1">
    <citation type="submission" date="2021-07" db="EMBL/GenBank/DDBJ databases">
        <title>Complete genome sequences of four Thermus thermophilus strains isolated from Arima Hot Spring in Japan.</title>
        <authorList>
            <person name="Tomariguchi N."/>
            <person name="Ueno Y."/>
            <person name="Miyazaki K."/>
        </authorList>
    </citation>
    <scope>NUCLEOTIDE SEQUENCE</scope>
    <source>
        <strain evidence="1">AA1-1</strain>
        <plasmid evidence="1">pAA1-1b</plasmid>
    </source>
</reference>
<proteinExistence type="predicted"/>
<gene>
    <name evidence="1" type="ORF">TthAA11_21810</name>
</gene>
<dbReference type="Proteomes" id="UP000825379">
    <property type="component" value="Plasmid pAA1-1b"/>
</dbReference>